<evidence type="ECO:0000259" key="9">
    <source>
        <dbReference type="Pfam" id="PF00763"/>
    </source>
</evidence>
<comment type="caution">
    <text evidence="11">The sequence shown here is derived from an EMBL/GenBank/DDBJ whole genome shotgun (WGS) entry which is preliminary data.</text>
</comment>
<dbReference type="GO" id="GO:0009086">
    <property type="term" value="P:methionine biosynthetic process"/>
    <property type="evidence" value="ECO:0007669"/>
    <property type="project" value="UniProtKB-KW"/>
</dbReference>
<evidence type="ECO:0000256" key="1">
    <source>
        <dbReference type="ARBA" id="ARBA00004777"/>
    </source>
</evidence>
<dbReference type="PRINTS" id="PR00085">
    <property type="entry name" value="THFDHDRGNASE"/>
</dbReference>
<keyword evidence="5" id="KW-0521">NADP</keyword>
<dbReference type="Proteomes" id="UP000178558">
    <property type="component" value="Unassembled WGS sequence"/>
</dbReference>
<dbReference type="InterPro" id="IPR020630">
    <property type="entry name" value="THF_DH/CycHdrlase_cat_dom"/>
</dbReference>
<keyword evidence="6" id="KW-0560">Oxidoreductase</keyword>
<evidence type="ECO:0000313" key="12">
    <source>
        <dbReference type="Proteomes" id="UP000178558"/>
    </source>
</evidence>
<dbReference type="EMBL" id="MGAQ01000010">
    <property type="protein sequence ID" value="OGK50846.1"/>
    <property type="molecule type" value="Genomic_DNA"/>
</dbReference>
<protein>
    <recommendedName>
        <fullName evidence="13">Tetrahydrofolate dehydrogenase/cyclohydrolase NAD(P)-binding domain-containing protein</fullName>
    </recommendedName>
</protein>
<evidence type="ECO:0000256" key="4">
    <source>
        <dbReference type="ARBA" id="ARBA00022801"/>
    </source>
</evidence>
<evidence type="ECO:0000256" key="6">
    <source>
        <dbReference type="ARBA" id="ARBA00023002"/>
    </source>
</evidence>
<evidence type="ECO:0000256" key="8">
    <source>
        <dbReference type="ARBA" id="ARBA00023268"/>
    </source>
</evidence>
<dbReference type="PANTHER" id="PTHR48099">
    <property type="entry name" value="C-1-TETRAHYDROFOLATE SYNTHASE, CYTOPLASMIC-RELATED"/>
    <property type="match status" value="1"/>
</dbReference>
<dbReference type="Pfam" id="PF00763">
    <property type="entry name" value="THF_DHG_CYH"/>
    <property type="match status" value="1"/>
</dbReference>
<dbReference type="Pfam" id="PF02882">
    <property type="entry name" value="THF_DHG_CYH_C"/>
    <property type="match status" value="1"/>
</dbReference>
<keyword evidence="2" id="KW-0554">One-carbon metabolism</keyword>
<name>A0A1F7J5G1_9BACT</name>
<evidence type="ECO:0000256" key="5">
    <source>
        <dbReference type="ARBA" id="ARBA00022857"/>
    </source>
</evidence>
<accession>A0A1F7J5G1</accession>
<evidence type="ECO:0000256" key="2">
    <source>
        <dbReference type="ARBA" id="ARBA00022563"/>
    </source>
</evidence>
<dbReference type="Gene3D" id="3.40.50.10860">
    <property type="entry name" value="Leucine Dehydrogenase, chain A, domain 1"/>
    <property type="match status" value="1"/>
</dbReference>
<dbReference type="InterPro" id="IPR046346">
    <property type="entry name" value="Aminoacid_DH-like_N_sf"/>
</dbReference>
<dbReference type="GO" id="GO:0035999">
    <property type="term" value="P:tetrahydrofolate interconversion"/>
    <property type="evidence" value="ECO:0007669"/>
    <property type="project" value="TreeGrafter"/>
</dbReference>
<dbReference type="GO" id="GO:0004488">
    <property type="term" value="F:methylenetetrahydrofolate dehydrogenase (NADP+) activity"/>
    <property type="evidence" value="ECO:0007669"/>
    <property type="project" value="InterPro"/>
</dbReference>
<dbReference type="InterPro" id="IPR020631">
    <property type="entry name" value="THF_DH/CycHdrlase_NAD-bd_dom"/>
</dbReference>
<keyword evidence="3" id="KW-0658">Purine biosynthesis</keyword>
<keyword evidence="7" id="KW-0028">Amino-acid biosynthesis</keyword>
<comment type="pathway">
    <text evidence="1">One-carbon metabolism; tetrahydrofolate interconversion.</text>
</comment>
<evidence type="ECO:0000259" key="10">
    <source>
        <dbReference type="Pfam" id="PF02882"/>
    </source>
</evidence>
<keyword evidence="4" id="KW-0378">Hydrolase</keyword>
<reference evidence="11 12" key="1">
    <citation type="journal article" date="2016" name="Nat. Commun.">
        <title>Thousands of microbial genomes shed light on interconnected biogeochemical processes in an aquifer system.</title>
        <authorList>
            <person name="Anantharaman K."/>
            <person name="Brown C.T."/>
            <person name="Hug L.A."/>
            <person name="Sharon I."/>
            <person name="Castelle C.J."/>
            <person name="Probst A.J."/>
            <person name="Thomas B.C."/>
            <person name="Singh A."/>
            <person name="Wilkins M.J."/>
            <person name="Karaoz U."/>
            <person name="Brodie E.L."/>
            <person name="Williams K.H."/>
            <person name="Hubbard S.S."/>
            <person name="Banfield J.F."/>
        </authorList>
    </citation>
    <scope>NUCLEOTIDE SEQUENCE [LARGE SCALE GENOMIC DNA]</scope>
</reference>
<dbReference type="InterPro" id="IPR000672">
    <property type="entry name" value="THF_DH/CycHdrlase"/>
</dbReference>
<evidence type="ECO:0000256" key="7">
    <source>
        <dbReference type="ARBA" id="ARBA00023167"/>
    </source>
</evidence>
<dbReference type="Gene3D" id="3.40.50.720">
    <property type="entry name" value="NAD(P)-binding Rossmann-like Domain"/>
    <property type="match status" value="1"/>
</dbReference>
<proteinExistence type="predicted"/>
<keyword evidence="8" id="KW-0511">Multifunctional enzyme</keyword>
<feature type="domain" description="Tetrahydrofolate dehydrogenase/cyclohydrolase NAD(P)-binding" evidence="10">
    <location>
        <begin position="164"/>
        <end position="288"/>
    </location>
</feature>
<dbReference type="SUPFAM" id="SSF51735">
    <property type="entry name" value="NAD(P)-binding Rossmann-fold domains"/>
    <property type="match status" value="1"/>
</dbReference>
<keyword evidence="7" id="KW-0486">Methionine biosynthesis</keyword>
<dbReference type="GO" id="GO:0004477">
    <property type="term" value="F:methenyltetrahydrofolate cyclohydrolase activity"/>
    <property type="evidence" value="ECO:0007669"/>
    <property type="project" value="TreeGrafter"/>
</dbReference>
<dbReference type="SUPFAM" id="SSF53223">
    <property type="entry name" value="Aminoacid dehydrogenase-like, N-terminal domain"/>
    <property type="match status" value="1"/>
</dbReference>
<evidence type="ECO:0000256" key="3">
    <source>
        <dbReference type="ARBA" id="ARBA00022755"/>
    </source>
</evidence>
<dbReference type="InterPro" id="IPR036291">
    <property type="entry name" value="NAD(P)-bd_dom_sf"/>
</dbReference>
<sequence length="291" mass="33033">MKVPCIEIARLLKKNLKKKASQLKKKKIRPKLITILVGESPEQLSFVKIKQKVAKEIGVGFEFIHLKKTPTFFEFINLLKEKSGERETTGVIVQQPLPSHLHTNTIYNFVPPVKEIERHREKSPHFPPLGLAVLTVLKYIFQKNKLSKNLVIENNSDAAFFKQAFKHKKIVLVGRGATGGQPIGKTLSEFKINYININSQTHNPEQYYKEADVIITAVGRKVLSNEMLKHGVVLVNVGLRREGKKLKGDYDEKEVKKVASYYTETPKGTGPIDVLYLYKNLLDAADMQKNS</sequence>
<dbReference type="AlphaFoldDB" id="A0A1F7J5G1"/>
<dbReference type="GO" id="GO:0005829">
    <property type="term" value="C:cytosol"/>
    <property type="evidence" value="ECO:0007669"/>
    <property type="project" value="TreeGrafter"/>
</dbReference>
<gene>
    <name evidence="11" type="ORF">A3B50_01035</name>
</gene>
<organism evidence="11 12">
    <name type="scientific">Candidatus Roizmanbacteria bacterium RIFCSPLOWO2_01_FULL_40_42</name>
    <dbReference type="NCBI Taxonomy" id="1802066"/>
    <lineage>
        <taxon>Bacteria</taxon>
        <taxon>Candidatus Roizmaniibacteriota</taxon>
    </lineage>
</organism>
<feature type="domain" description="Tetrahydrofolate dehydrogenase/cyclohydrolase catalytic" evidence="9">
    <location>
        <begin position="7"/>
        <end position="117"/>
    </location>
</feature>
<dbReference type="PANTHER" id="PTHR48099:SF5">
    <property type="entry name" value="C-1-TETRAHYDROFOLATE SYNTHASE, CYTOPLASMIC"/>
    <property type="match status" value="1"/>
</dbReference>
<evidence type="ECO:0000313" key="11">
    <source>
        <dbReference type="EMBL" id="OGK50846.1"/>
    </source>
</evidence>
<evidence type="ECO:0008006" key="13">
    <source>
        <dbReference type="Google" id="ProtNLM"/>
    </source>
</evidence>
<dbReference type="GO" id="GO:0006164">
    <property type="term" value="P:purine nucleotide biosynthetic process"/>
    <property type="evidence" value="ECO:0007669"/>
    <property type="project" value="UniProtKB-KW"/>
</dbReference>